<dbReference type="AlphaFoldDB" id="A0A7G1KQ89"/>
<dbReference type="KEGG" id="nwl:NWFMUON74_48030"/>
<proteinExistence type="predicted"/>
<sequence length="69" mass="7536">MEKPGESAQQWAAAAAELLDTVLEDPTLADDDRQTAVLSRVRALQAQAQIYATLEVAHRVRGVETSLPY</sequence>
<keyword evidence="2" id="KW-1185">Reference proteome</keyword>
<accession>A0A7G1KQ89</accession>
<reference evidence="1 2" key="1">
    <citation type="submission" date="2020-08" db="EMBL/GenBank/DDBJ databases">
        <title>Genome Sequencing of Nocardia wallacei strain FMUON74 and assembly.</title>
        <authorList>
            <person name="Toyokawa M."/>
            <person name="Uesaka K."/>
        </authorList>
    </citation>
    <scope>NUCLEOTIDE SEQUENCE [LARGE SCALE GENOMIC DNA]</scope>
    <source>
        <strain evidence="1 2">FMUON74</strain>
    </source>
</reference>
<gene>
    <name evidence="1" type="ORF">NWFMUON74_48030</name>
</gene>
<evidence type="ECO:0000313" key="2">
    <source>
        <dbReference type="Proteomes" id="UP000516173"/>
    </source>
</evidence>
<dbReference type="EMBL" id="AP023396">
    <property type="protein sequence ID" value="BCK57031.1"/>
    <property type="molecule type" value="Genomic_DNA"/>
</dbReference>
<protein>
    <submittedName>
        <fullName evidence="1">Uncharacterized protein</fullName>
    </submittedName>
</protein>
<dbReference type="Proteomes" id="UP000516173">
    <property type="component" value="Chromosome"/>
</dbReference>
<name>A0A7G1KQ89_9NOCA</name>
<organism evidence="1 2">
    <name type="scientific">Nocardia wallacei</name>
    <dbReference type="NCBI Taxonomy" id="480035"/>
    <lineage>
        <taxon>Bacteria</taxon>
        <taxon>Bacillati</taxon>
        <taxon>Actinomycetota</taxon>
        <taxon>Actinomycetes</taxon>
        <taxon>Mycobacteriales</taxon>
        <taxon>Nocardiaceae</taxon>
        <taxon>Nocardia</taxon>
    </lineage>
</organism>
<evidence type="ECO:0000313" key="1">
    <source>
        <dbReference type="EMBL" id="BCK57031.1"/>
    </source>
</evidence>